<dbReference type="InterPro" id="IPR036291">
    <property type="entry name" value="NAD(P)-bd_dom_sf"/>
</dbReference>
<keyword evidence="5" id="KW-1185">Reference proteome</keyword>
<dbReference type="Pfam" id="PF05368">
    <property type="entry name" value="NmrA"/>
    <property type="match status" value="1"/>
</dbReference>
<reference evidence="4" key="1">
    <citation type="submission" date="2023-04" db="EMBL/GenBank/DDBJ databases">
        <title>Black Yeasts Isolated from many extreme environments.</title>
        <authorList>
            <person name="Coleine C."/>
            <person name="Stajich J.E."/>
            <person name="Selbmann L."/>
        </authorList>
    </citation>
    <scope>NUCLEOTIDE SEQUENCE</scope>
    <source>
        <strain evidence="4">CCFEE 5312</strain>
    </source>
</reference>
<keyword evidence="1" id="KW-0521">NADP</keyword>
<dbReference type="AlphaFoldDB" id="A0AAJ0G9R4"/>
<evidence type="ECO:0000313" key="5">
    <source>
        <dbReference type="Proteomes" id="UP001271007"/>
    </source>
</evidence>
<dbReference type="EMBL" id="JAWDJX010000039">
    <property type="protein sequence ID" value="KAK3049587.1"/>
    <property type="molecule type" value="Genomic_DNA"/>
</dbReference>
<dbReference type="Gene3D" id="3.90.25.10">
    <property type="entry name" value="UDP-galactose 4-epimerase, domain 1"/>
    <property type="match status" value="1"/>
</dbReference>
<proteinExistence type="predicted"/>
<evidence type="ECO:0000256" key="1">
    <source>
        <dbReference type="ARBA" id="ARBA00022857"/>
    </source>
</evidence>
<protein>
    <recommendedName>
        <fullName evidence="3">NmrA-like domain-containing protein</fullName>
    </recommendedName>
</protein>
<dbReference type="InterPro" id="IPR045312">
    <property type="entry name" value="PCBER-like"/>
</dbReference>
<dbReference type="Proteomes" id="UP001271007">
    <property type="component" value="Unassembled WGS sequence"/>
</dbReference>
<organism evidence="4 5">
    <name type="scientific">Extremus antarcticus</name>
    <dbReference type="NCBI Taxonomy" id="702011"/>
    <lineage>
        <taxon>Eukaryota</taxon>
        <taxon>Fungi</taxon>
        <taxon>Dikarya</taxon>
        <taxon>Ascomycota</taxon>
        <taxon>Pezizomycotina</taxon>
        <taxon>Dothideomycetes</taxon>
        <taxon>Dothideomycetidae</taxon>
        <taxon>Mycosphaerellales</taxon>
        <taxon>Extremaceae</taxon>
        <taxon>Extremus</taxon>
    </lineage>
</organism>
<name>A0AAJ0G9R4_9PEZI</name>
<dbReference type="InterPro" id="IPR008030">
    <property type="entry name" value="NmrA-like"/>
</dbReference>
<feature type="domain" description="NmrA-like" evidence="3">
    <location>
        <begin position="6"/>
        <end position="247"/>
    </location>
</feature>
<dbReference type="GO" id="GO:0016491">
    <property type="term" value="F:oxidoreductase activity"/>
    <property type="evidence" value="ECO:0007669"/>
    <property type="project" value="UniProtKB-KW"/>
</dbReference>
<dbReference type="SUPFAM" id="SSF51735">
    <property type="entry name" value="NAD(P)-binding Rossmann-fold domains"/>
    <property type="match status" value="1"/>
</dbReference>
<accession>A0AAJ0G9R4</accession>
<keyword evidence="2" id="KW-0560">Oxidoreductase</keyword>
<dbReference type="InterPro" id="IPR051609">
    <property type="entry name" value="NmrA/Isoflavone_reductase-like"/>
</dbReference>
<evidence type="ECO:0000256" key="2">
    <source>
        <dbReference type="ARBA" id="ARBA00023002"/>
    </source>
</evidence>
<sequence>MSSGTRNIILFGATGLIGEHITNAVLDNASDFGKIAVFTSSGTASSKSDEINALKTRGVEVIVGDLSLDQDVNAAFDAGFDTVVSCLGRPVIQAQLKLVELADKHTKVKRFVPSEYGTDIEYGPQSAQEIPHQQKLKVRAALKNVKDLEYTYVVTGPYGDADRGLFLSAAPVENEASGTFDVKRKRAVLLGDGERRISLTTMRDVGKLVVAALKHPEAAKNRALRVNSFTATPREIVAEFEKQTGGESWDVSYTSLEKLKEMERQAHKEGNPRAGPLTLRRIWTEGGTLYEHRDNGAIGMENSVDSLQSAVGRAIQVQTT</sequence>
<gene>
    <name evidence="4" type="ORF">LTR09_009255</name>
</gene>
<comment type="caution">
    <text evidence="4">The sequence shown here is derived from an EMBL/GenBank/DDBJ whole genome shotgun (WGS) entry which is preliminary data.</text>
</comment>
<evidence type="ECO:0000313" key="4">
    <source>
        <dbReference type="EMBL" id="KAK3049587.1"/>
    </source>
</evidence>
<dbReference type="CDD" id="cd05259">
    <property type="entry name" value="PCBER_SDR_a"/>
    <property type="match status" value="1"/>
</dbReference>
<dbReference type="PANTHER" id="PTHR47706:SF11">
    <property type="entry name" value="ISOFLAVONE REDUCTASE FAMILY PROTEIN (AFU_ORTHOLOGUE AFUA_1G12510)"/>
    <property type="match status" value="1"/>
</dbReference>
<dbReference type="PANTHER" id="PTHR47706">
    <property type="entry name" value="NMRA-LIKE FAMILY PROTEIN"/>
    <property type="match status" value="1"/>
</dbReference>
<dbReference type="Gene3D" id="3.40.50.720">
    <property type="entry name" value="NAD(P)-binding Rossmann-like Domain"/>
    <property type="match status" value="1"/>
</dbReference>
<evidence type="ECO:0000259" key="3">
    <source>
        <dbReference type="Pfam" id="PF05368"/>
    </source>
</evidence>